<evidence type="ECO:0000256" key="1">
    <source>
        <dbReference type="ARBA" id="ARBA00001946"/>
    </source>
</evidence>
<feature type="coiled-coil region" evidence="16">
    <location>
        <begin position="818"/>
        <end position="845"/>
    </location>
</feature>
<dbReference type="InterPro" id="IPR015806">
    <property type="entry name" value="Pyrv_Knase_insert_dom_sf"/>
</dbReference>
<evidence type="ECO:0000256" key="12">
    <source>
        <dbReference type="ARBA" id="ARBA00022958"/>
    </source>
</evidence>
<name>A0AAN9Y831_9HEMI</name>
<organism evidence="21 22">
    <name type="scientific">Parthenolecanium corni</name>
    <dbReference type="NCBI Taxonomy" id="536013"/>
    <lineage>
        <taxon>Eukaryota</taxon>
        <taxon>Metazoa</taxon>
        <taxon>Ecdysozoa</taxon>
        <taxon>Arthropoda</taxon>
        <taxon>Hexapoda</taxon>
        <taxon>Insecta</taxon>
        <taxon>Pterygota</taxon>
        <taxon>Neoptera</taxon>
        <taxon>Paraneoptera</taxon>
        <taxon>Hemiptera</taxon>
        <taxon>Sternorrhyncha</taxon>
        <taxon>Coccoidea</taxon>
        <taxon>Coccidae</taxon>
        <taxon>Parthenolecanium</taxon>
    </lineage>
</organism>
<keyword evidence="7" id="KW-0479">Metal-binding</keyword>
<reference evidence="21 22" key="1">
    <citation type="submission" date="2024-03" db="EMBL/GenBank/DDBJ databases">
        <title>Adaptation during the transition from Ophiocordyceps entomopathogen to insect associate is accompanied by gene loss and intensified selection.</title>
        <authorList>
            <person name="Ward C.M."/>
            <person name="Onetto C.A."/>
            <person name="Borneman A.R."/>
        </authorList>
    </citation>
    <scope>NUCLEOTIDE SEQUENCE [LARGE SCALE GENOMIC DNA]</scope>
    <source>
        <strain evidence="21">AWRI1</strain>
        <tissue evidence="21">Single Adult Female</tissue>
    </source>
</reference>
<feature type="domain" description="Trafficking protein particle complex subunit 13 middle" evidence="20">
    <location>
        <begin position="1005"/>
        <end position="1075"/>
    </location>
</feature>
<evidence type="ECO:0000259" key="19">
    <source>
        <dbReference type="Pfam" id="PF02887"/>
    </source>
</evidence>
<dbReference type="Gene3D" id="3.20.20.60">
    <property type="entry name" value="Phosphoenolpyruvate-binding domains"/>
    <property type="match status" value="1"/>
</dbReference>
<dbReference type="AlphaFoldDB" id="A0AAN9Y831"/>
<dbReference type="PANTHER" id="PTHR11817">
    <property type="entry name" value="PYRUVATE KINASE"/>
    <property type="match status" value="1"/>
</dbReference>
<accession>A0AAN9Y831</accession>
<evidence type="ECO:0000259" key="20">
    <source>
        <dbReference type="Pfam" id="PF23647"/>
    </source>
</evidence>
<dbReference type="InterPro" id="IPR015793">
    <property type="entry name" value="Pyrv_Knase_brl"/>
</dbReference>
<dbReference type="SUPFAM" id="SSF51621">
    <property type="entry name" value="Phosphoenolpyruvate/pyruvate domain"/>
    <property type="match status" value="1"/>
</dbReference>
<dbReference type="EMBL" id="JBBCAQ010000010">
    <property type="protein sequence ID" value="KAK7600995.1"/>
    <property type="molecule type" value="Genomic_DNA"/>
</dbReference>
<keyword evidence="11 15" id="KW-0460">Magnesium</keyword>
<protein>
    <recommendedName>
        <fullName evidence="5 15">Pyruvate kinase</fullName>
        <ecNumber evidence="5 15">2.7.1.40</ecNumber>
    </recommendedName>
</protein>
<evidence type="ECO:0000256" key="7">
    <source>
        <dbReference type="ARBA" id="ARBA00022723"/>
    </source>
</evidence>
<dbReference type="SUPFAM" id="SSF52935">
    <property type="entry name" value="PK C-terminal domain-like"/>
    <property type="match status" value="1"/>
</dbReference>
<dbReference type="NCBIfam" id="TIGR01064">
    <property type="entry name" value="pyruv_kin"/>
    <property type="match status" value="1"/>
</dbReference>
<dbReference type="InterPro" id="IPR018209">
    <property type="entry name" value="Pyrv_Knase_AS"/>
</dbReference>
<dbReference type="GO" id="GO:0000287">
    <property type="term" value="F:magnesium ion binding"/>
    <property type="evidence" value="ECO:0007669"/>
    <property type="project" value="InterPro"/>
</dbReference>
<feature type="region of interest" description="Disordered" evidence="17">
    <location>
        <begin position="795"/>
        <end position="816"/>
    </location>
</feature>
<dbReference type="GO" id="GO:0030955">
    <property type="term" value="F:potassium ion binding"/>
    <property type="evidence" value="ECO:0007669"/>
    <property type="project" value="InterPro"/>
</dbReference>
<dbReference type="Proteomes" id="UP001367676">
    <property type="component" value="Unassembled WGS sequence"/>
</dbReference>
<dbReference type="NCBIfam" id="NF004978">
    <property type="entry name" value="PRK06354.1"/>
    <property type="match status" value="1"/>
</dbReference>
<dbReference type="InterPro" id="IPR036918">
    <property type="entry name" value="Pyrv_Knase_C_sf"/>
</dbReference>
<dbReference type="InterPro" id="IPR015813">
    <property type="entry name" value="Pyrv/PenolPyrv_kinase-like_dom"/>
</dbReference>
<keyword evidence="8" id="KW-0547">Nucleotide-binding</keyword>
<evidence type="ECO:0000256" key="14">
    <source>
        <dbReference type="ARBA" id="ARBA00023317"/>
    </source>
</evidence>
<evidence type="ECO:0000313" key="21">
    <source>
        <dbReference type="EMBL" id="KAK7600995.1"/>
    </source>
</evidence>
<dbReference type="FunFam" id="3.20.20.60:FF:000025">
    <property type="entry name" value="Pyruvate kinase"/>
    <property type="match status" value="1"/>
</dbReference>
<keyword evidence="22" id="KW-1185">Reference proteome</keyword>
<feature type="compositionally biased region" description="Polar residues" evidence="17">
    <location>
        <begin position="801"/>
        <end position="815"/>
    </location>
</feature>
<evidence type="ECO:0000256" key="13">
    <source>
        <dbReference type="ARBA" id="ARBA00023152"/>
    </source>
</evidence>
<dbReference type="EC" id="2.7.1.40" evidence="5 15"/>
<sequence>MPIQKKRERKTLNSDFGYVNTRMDERTFFFCYSLCTGLVLRGTASACQCQWASASATVHPKFLNIFDYNAERLRQFHHSINSPECLLVILSERTHSRCSGQVDGLSGRPFKAMASFTSHLDHMCALDIDSKTSFVRLSGIICTIGPASEPVPNLEKMIDAGMNVARLNFSHGTYEYYTNVINKLRQAEKNYSEKTGIPYSLAIALDTKGPEIRTGLLTGGASAEVELKKGEKITLVTTKDFYEKGTAEKIYVDYPNIVNVIKKGNRVFIDDGLMSLIVDEVGNDFLVCIIENGGMLGSRKGVNLPGVPVDLPAVSEKDINDIKFGVEQGVDMIFASFIRDAAAVHEIKKLLGEKGKNIQIIPKIENHQGVKNIDSIIEASEGIMVARGDLGIEIPPEKVFLAQKSIIAKCNRAGKPVICATQMLESMVKKPRATRAESSDVANAILDGADCVMLSGETAKGEYPIQCVQTMANICKEAEAALWQKQLFADLSSKVETPIDATHAVAIAAVEAASKCDAAAIIVITTSGRSAHLISKYRPRCPIISVTRYAQVARQCHLFRGILPLYYSAAPVSDWLKDVDCRVQYGIQFGTCRGFIKPRDPIVVVTGWRQGSGFTNTMRIVLHFNNIQLIKLVSSADIIFRHLYNLVSIENKTFIDQWFCFKQEFDETCTGSSHIDLNENVRESPVLARIDEVSENEKISSASSAASSSIESSVSLENTKEKDSPDGLKISVQSSETNLEKGDNQMTKIDSDLLDYMSQFKLFSDGFVSDWFKTFSFSTSENTYQTEKMFIPVETSHNQRRPSANNNSRKSNLSGASIDEQIRHLHKTRNNLLQLREQINNKSKKDEVKSSNDIKYELKIHVAFEIIDISIEMKNQLKLGRVIQDLNSSNDKSDISNQKFLIWRMYMIINENKRVYQSQYLTMHKQFEQKLHLMGKTTTDESNDDVVVGLQGQKLLSIAEKNDLQDSSHSDLKDLQTQSQRLSVINNRSLETLGSKQTLDEVIHHESDDVYLEALIQNITAGPICLEKVSLESSDYFTDLNAVGKDSTSVFGNINVVDKDAYRQYLYCLTPKDHDINVCIFFDELKSMAWCGISGKPNKIAPSKNIEIQLHLIPLDLGLQTIGGIRVKDTISQQYCEFNNLAEVFVLQQ</sequence>
<dbReference type="PRINTS" id="PR01050">
    <property type="entry name" value="PYRUVTKNASE"/>
</dbReference>
<comment type="cofactor">
    <cofactor evidence="2">
        <name>K(+)</name>
        <dbReference type="ChEBI" id="CHEBI:29103"/>
    </cofactor>
</comment>
<evidence type="ECO:0000256" key="11">
    <source>
        <dbReference type="ARBA" id="ARBA00022842"/>
    </source>
</evidence>
<dbReference type="FunFam" id="3.40.1380.20:FF:000001">
    <property type="entry name" value="Pyruvate kinase"/>
    <property type="match status" value="1"/>
</dbReference>
<dbReference type="FunFam" id="2.40.33.10:FF:000023">
    <property type="entry name" value="Pyruvate kinase PKM"/>
    <property type="match status" value="1"/>
</dbReference>
<keyword evidence="6 15" id="KW-0808">Transferase</keyword>
<dbReference type="InterPro" id="IPR001697">
    <property type="entry name" value="Pyr_Knase"/>
</dbReference>
<keyword evidence="14" id="KW-0670">Pyruvate</keyword>
<dbReference type="Pfam" id="PF23647">
    <property type="entry name" value="TRAPPC13_M"/>
    <property type="match status" value="1"/>
</dbReference>
<comment type="pathway">
    <text evidence="3 15">Carbohydrate degradation; glycolysis; pyruvate from D-glyceraldehyde 3-phosphate: step 5/5.</text>
</comment>
<comment type="cofactor">
    <cofactor evidence="1">
        <name>Mg(2+)</name>
        <dbReference type="ChEBI" id="CHEBI:18420"/>
    </cofactor>
</comment>
<dbReference type="InterPro" id="IPR040442">
    <property type="entry name" value="Pyrv_kinase-like_dom_sf"/>
</dbReference>
<evidence type="ECO:0000256" key="17">
    <source>
        <dbReference type="SAM" id="MobiDB-lite"/>
    </source>
</evidence>
<evidence type="ECO:0000256" key="2">
    <source>
        <dbReference type="ARBA" id="ARBA00001958"/>
    </source>
</evidence>
<gene>
    <name evidence="21" type="ORF">V9T40_008436</name>
</gene>
<dbReference type="SUPFAM" id="SSF50800">
    <property type="entry name" value="PK beta-barrel domain-like"/>
    <property type="match status" value="1"/>
</dbReference>
<evidence type="ECO:0000256" key="9">
    <source>
        <dbReference type="ARBA" id="ARBA00022777"/>
    </source>
</evidence>
<evidence type="ECO:0000256" key="8">
    <source>
        <dbReference type="ARBA" id="ARBA00022741"/>
    </source>
</evidence>
<comment type="similarity">
    <text evidence="4 15">Belongs to the pyruvate kinase family.</text>
</comment>
<dbReference type="PROSITE" id="PS00110">
    <property type="entry name" value="PYRUVATE_KINASE"/>
    <property type="match status" value="1"/>
</dbReference>
<dbReference type="GO" id="GO:0004743">
    <property type="term" value="F:pyruvate kinase activity"/>
    <property type="evidence" value="ECO:0007669"/>
    <property type="project" value="UniProtKB-EC"/>
</dbReference>
<keyword evidence="9 15" id="KW-0418">Kinase</keyword>
<keyword evidence="12" id="KW-0630">Potassium</keyword>
<keyword evidence="13 15" id="KW-0324">Glycolysis</keyword>
<dbReference type="NCBIfam" id="NF004491">
    <property type="entry name" value="PRK05826.1"/>
    <property type="match status" value="1"/>
</dbReference>
<keyword evidence="16" id="KW-0175">Coiled coil</keyword>
<dbReference type="Gene3D" id="3.40.1380.20">
    <property type="entry name" value="Pyruvate kinase, C-terminal domain"/>
    <property type="match status" value="1"/>
</dbReference>
<feature type="domain" description="Pyruvate kinase C-terminal" evidence="19">
    <location>
        <begin position="503"/>
        <end position="621"/>
    </location>
</feature>
<evidence type="ECO:0000256" key="5">
    <source>
        <dbReference type="ARBA" id="ARBA00012142"/>
    </source>
</evidence>
<evidence type="ECO:0000259" key="18">
    <source>
        <dbReference type="Pfam" id="PF00224"/>
    </source>
</evidence>
<dbReference type="InterPro" id="IPR011037">
    <property type="entry name" value="Pyrv_Knase-like_insert_dom_sf"/>
</dbReference>
<evidence type="ECO:0000256" key="10">
    <source>
        <dbReference type="ARBA" id="ARBA00022840"/>
    </source>
</evidence>
<dbReference type="Gene3D" id="2.40.33.10">
    <property type="entry name" value="PK beta-barrel domain-like"/>
    <property type="match status" value="1"/>
</dbReference>
<dbReference type="InterPro" id="IPR055429">
    <property type="entry name" value="TRAPPC13_M"/>
</dbReference>
<evidence type="ECO:0000256" key="4">
    <source>
        <dbReference type="ARBA" id="ARBA00008663"/>
    </source>
</evidence>
<comment type="caution">
    <text evidence="21">The sequence shown here is derived from an EMBL/GenBank/DDBJ whole genome shotgun (WGS) entry which is preliminary data.</text>
</comment>
<evidence type="ECO:0000313" key="22">
    <source>
        <dbReference type="Proteomes" id="UP001367676"/>
    </source>
</evidence>
<feature type="domain" description="Pyruvate kinase barrel" evidence="18">
    <location>
        <begin position="137"/>
        <end position="468"/>
    </location>
</feature>
<dbReference type="Pfam" id="PF00224">
    <property type="entry name" value="PK"/>
    <property type="match status" value="1"/>
</dbReference>
<evidence type="ECO:0000256" key="6">
    <source>
        <dbReference type="ARBA" id="ARBA00022679"/>
    </source>
</evidence>
<evidence type="ECO:0000256" key="15">
    <source>
        <dbReference type="RuleBase" id="RU000504"/>
    </source>
</evidence>
<dbReference type="GO" id="GO:0005524">
    <property type="term" value="F:ATP binding"/>
    <property type="evidence" value="ECO:0007669"/>
    <property type="project" value="UniProtKB-KW"/>
</dbReference>
<dbReference type="CDD" id="cd00288">
    <property type="entry name" value="Pyruvate_Kinase"/>
    <property type="match status" value="1"/>
</dbReference>
<keyword evidence="10" id="KW-0067">ATP-binding</keyword>
<dbReference type="GO" id="GO:0016301">
    <property type="term" value="F:kinase activity"/>
    <property type="evidence" value="ECO:0007669"/>
    <property type="project" value="UniProtKB-KW"/>
</dbReference>
<evidence type="ECO:0000256" key="3">
    <source>
        <dbReference type="ARBA" id="ARBA00004997"/>
    </source>
</evidence>
<dbReference type="InterPro" id="IPR015795">
    <property type="entry name" value="Pyrv_Knase_C"/>
</dbReference>
<dbReference type="Pfam" id="PF02887">
    <property type="entry name" value="PK_C"/>
    <property type="match status" value="1"/>
</dbReference>
<feature type="region of interest" description="Disordered" evidence="17">
    <location>
        <begin position="712"/>
        <end position="743"/>
    </location>
</feature>
<comment type="catalytic activity">
    <reaction evidence="15">
        <text>pyruvate + ATP = phosphoenolpyruvate + ADP + H(+)</text>
        <dbReference type="Rhea" id="RHEA:18157"/>
        <dbReference type="ChEBI" id="CHEBI:15361"/>
        <dbReference type="ChEBI" id="CHEBI:15378"/>
        <dbReference type="ChEBI" id="CHEBI:30616"/>
        <dbReference type="ChEBI" id="CHEBI:58702"/>
        <dbReference type="ChEBI" id="CHEBI:456216"/>
        <dbReference type="EC" id="2.7.1.40"/>
    </reaction>
</comment>
<evidence type="ECO:0000256" key="16">
    <source>
        <dbReference type="SAM" id="Coils"/>
    </source>
</evidence>
<proteinExistence type="inferred from homology"/>